<evidence type="ECO:0000313" key="4">
    <source>
        <dbReference type="EMBL" id="MCT8328573.1"/>
    </source>
</evidence>
<keyword evidence="2" id="KW-1003">Cell membrane</keyword>
<feature type="transmembrane region" description="Helical" evidence="3">
    <location>
        <begin position="122"/>
        <end position="142"/>
    </location>
</feature>
<feature type="transmembrane region" description="Helical" evidence="3">
    <location>
        <begin position="13"/>
        <end position="35"/>
    </location>
</feature>
<evidence type="ECO:0000313" key="5">
    <source>
        <dbReference type="Proteomes" id="UP001205601"/>
    </source>
</evidence>
<organism evidence="4 5">
    <name type="scientific">Albidovulum sediminis</name>
    <dbReference type="NCBI Taxonomy" id="3066345"/>
    <lineage>
        <taxon>Bacteria</taxon>
        <taxon>Pseudomonadati</taxon>
        <taxon>Pseudomonadota</taxon>
        <taxon>Alphaproteobacteria</taxon>
        <taxon>Rhodobacterales</taxon>
        <taxon>Paracoccaceae</taxon>
        <taxon>Albidovulum</taxon>
    </lineage>
</organism>
<dbReference type="PIRSF" id="PIRSF016661">
    <property type="entry name" value="BioY"/>
    <property type="match status" value="1"/>
</dbReference>
<dbReference type="Proteomes" id="UP001205601">
    <property type="component" value="Unassembled WGS sequence"/>
</dbReference>
<name>A0ABT2NKG5_9RHOB</name>
<keyword evidence="2" id="KW-0813">Transport</keyword>
<dbReference type="PANTHER" id="PTHR34295">
    <property type="entry name" value="BIOTIN TRANSPORTER BIOY"/>
    <property type="match status" value="1"/>
</dbReference>
<sequence length="196" mass="19787">MTLSKALVPSQSMLARTLMVLGGSLFIAVAAQVTVPMIPVPMTLQTLAILIVGLTFGARLGAATLVAYLAEGAMGLPVFAGGMNGVAFFGPTAGFLAGFVGMAWIAGLAADRGVRGFLPTALVALVASVLLYVPGVAWAMLADAALGLDASAWGADTAASVWQYYMAPFLLGDTLKAVIAALVVTGGWAALKGRNG</sequence>
<feature type="transmembrane region" description="Helical" evidence="3">
    <location>
        <begin position="47"/>
        <end position="68"/>
    </location>
</feature>
<keyword evidence="3" id="KW-1133">Transmembrane helix</keyword>
<evidence type="ECO:0000256" key="3">
    <source>
        <dbReference type="SAM" id="Phobius"/>
    </source>
</evidence>
<proteinExistence type="inferred from homology"/>
<comment type="similarity">
    <text evidence="1 2">Belongs to the BioY family.</text>
</comment>
<feature type="transmembrane region" description="Helical" evidence="3">
    <location>
        <begin position="88"/>
        <end position="110"/>
    </location>
</feature>
<keyword evidence="3" id="KW-0812">Transmembrane</keyword>
<accession>A0ABT2NKG5</accession>
<comment type="subcellular location">
    <subcellularLocation>
        <location evidence="2">Cell membrane</location>
        <topology evidence="2">Multi-pass membrane protein</topology>
    </subcellularLocation>
</comment>
<reference evidence="5" key="1">
    <citation type="submission" date="2023-07" db="EMBL/GenBank/DDBJ databases">
        <title>Defluviimonas sediminis sp. nov., isolated from mangrove sediment.</title>
        <authorList>
            <person name="Liu L."/>
            <person name="Li J."/>
            <person name="Huang Y."/>
            <person name="Pan J."/>
            <person name="Li M."/>
        </authorList>
    </citation>
    <scope>NUCLEOTIDE SEQUENCE [LARGE SCALE GENOMIC DNA]</scope>
    <source>
        <strain evidence="5">FT324</strain>
    </source>
</reference>
<dbReference type="Gene3D" id="1.10.1760.20">
    <property type="match status" value="1"/>
</dbReference>
<protein>
    <recommendedName>
        <fullName evidence="2">Biotin transporter</fullName>
    </recommendedName>
</protein>
<dbReference type="InterPro" id="IPR003784">
    <property type="entry name" value="BioY"/>
</dbReference>
<evidence type="ECO:0000256" key="2">
    <source>
        <dbReference type="PIRNR" id="PIRNR016661"/>
    </source>
</evidence>
<evidence type="ECO:0000256" key="1">
    <source>
        <dbReference type="ARBA" id="ARBA00010692"/>
    </source>
</evidence>
<dbReference type="Pfam" id="PF02632">
    <property type="entry name" value="BioY"/>
    <property type="match status" value="1"/>
</dbReference>
<dbReference type="PANTHER" id="PTHR34295:SF1">
    <property type="entry name" value="BIOTIN TRANSPORTER BIOY"/>
    <property type="match status" value="1"/>
</dbReference>
<gene>
    <name evidence="4" type="ORF">N5I32_03490</name>
</gene>
<keyword evidence="2 3" id="KW-0472">Membrane</keyword>
<comment type="caution">
    <text evidence="4">The sequence shown here is derived from an EMBL/GenBank/DDBJ whole genome shotgun (WGS) entry which is preliminary data.</text>
</comment>
<dbReference type="RefSeq" id="WP_261494001.1">
    <property type="nucleotide sequence ID" value="NZ_JAOCQF010000001.1"/>
</dbReference>
<feature type="transmembrane region" description="Helical" evidence="3">
    <location>
        <begin position="162"/>
        <end position="191"/>
    </location>
</feature>
<keyword evidence="5" id="KW-1185">Reference proteome</keyword>
<dbReference type="EMBL" id="JAOCQF010000001">
    <property type="protein sequence ID" value="MCT8328573.1"/>
    <property type="molecule type" value="Genomic_DNA"/>
</dbReference>